<dbReference type="InterPro" id="IPR050275">
    <property type="entry name" value="PGM_Phosphatase"/>
</dbReference>
<dbReference type="PROSITE" id="PS00175">
    <property type="entry name" value="PG_MUTASE"/>
    <property type="match status" value="1"/>
</dbReference>
<dbReference type="InterPro" id="IPR029033">
    <property type="entry name" value="His_PPase_superfam"/>
</dbReference>
<feature type="binding site" evidence="3">
    <location>
        <begin position="19"/>
        <end position="26"/>
    </location>
    <ligand>
        <name>substrate</name>
    </ligand>
</feature>
<dbReference type="AlphaFoldDB" id="F4PQZ7"/>
<accession>F4PQZ7</accession>
<dbReference type="InterPro" id="IPR001345">
    <property type="entry name" value="PG/BPGM_mutase_AS"/>
</dbReference>
<gene>
    <name evidence="4" type="ORF">DFA_01141</name>
</gene>
<dbReference type="Pfam" id="PF00300">
    <property type="entry name" value="His_Phos_1"/>
    <property type="match status" value="1"/>
</dbReference>
<dbReference type="GO" id="GO:0016791">
    <property type="term" value="F:phosphatase activity"/>
    <property type="evidence" value="ECO:0007669"/>
    <property type="project" value="TreeGrafter"/>
</dbReference>
<keyword evidence="5" id="KW-1185">Reference proteome</keyword>
<dbReference type="EMBL" id="GL883010">
    <property type="protein sequence ID" value="EGG21262.1"/>
    <property type="molecule type" value="Genomic_DNA"/>
</dbReference>
<dbReference type="PANTHER" id="PTHR48100">
    <property type="entry name" value="BROAD-SPECIFICITY PHOSPHATASE YOR283W-RELATED"/>
    <property type="match status" value="1"/>
</dbReference>
<dbReference type="InterPro" id="IPR013078">
    <property type="entry name" value="His_Pase_superF_clade-1"/>
</dbReference>
<organism evidence="4 5">
    <name type="scientific">Cavenderia fasciculata</name>
    <name type="common">Slime mold</name>
    <name type="synonym">Dictyostelium fasciculatum</name>
    <dbReference type="NCBI Taxonomy" id="261658"/>
    <lineage>
        <taxon>Eukaryota</taxon>
        <taxon>Amoebozoa</taxon>
        <taxon>Evosea</taxon>
        <taxon>Eumycetozoa</taxon>
        <taxon>Dictyostelia</taxon>
        <taxon>Acytosteliales</taxon>
        <taxon>Cavenderiaceae</taxon>
        <taxon>Cavenderia</taxon>
    </lineage>
</organism>
<evidence type="ECO:0000313" key="4">
    <source>
        <dbReference type="EMBL" id="EGG21262.1"/>
    </source>
</evidence>
<proteinExistence type="predicted"/>
<reference evidence="5" key="1">
    <citation type="journal article" date="2011" name="Genome Res.">
        <title>Phylogeny-wide analysis of social amoeba genomes highlights ancient origins for complex intercellular communication.</title>
        <authorList>
            <person name="Heidel A.J."/>
            <person name="Lawal H.M."/>
            <person name="Felder M."/>
            <person name="Schilde C."/>
            <person name="Helps N.R."/>
            <person name="Tunggal B."/>
            <person name="Rivero F."/>
            <person name="John U."/>
            <person name="Schleicher M."/>
            <person name="Eichinger L."/>
            <person name="Platzer M."/>
            <person name="Noegel A.A."/>
            <person name="Schaap P."/>
            <person name="Gloeckner G."/>
        </authorList>
    </citation>
    <scope>NUCLEOTIDE SEQUENCE [LARGE SCALE GENOMIC DNA]</scope>
    <source>
        <strain evidence="5">SH3</strain>
    </source>
</reference>
<dbReference type="OMA" id="ERWWYLP"/>
<dbReference type="OrthoDB" id="496981at2759"/>
<sequence>MNGASTTSNSNNKTVYLIRHGQSTFNAAYAINKVDPWHFDARLSELGQTQANDLAKHAEGLNVDLIISSPLTRALDTTRRGFSEVIKQKSIKVQVITYHSEHVATSDDNGRFRSHVEKEFPEFDLSHIQERWWYMPEDVRTDEKIDPEEYFKTIGFKEPWEHLDKRIQQFKDYIMDRNESVIAVIGHSEFFHQLFEKKLPWFKNCQILKWNPFTNETEWVTN</sequence>
<dbReference type="Proteomes" id="UP000007797">
    <property type="component" value="Unassembled WGS sequence"/>
</dbReference>
<dbReference type="CDD" id="cd07067">
    <property type="entry name" value="HP_PGM_like"/>
    <property type="match status" value="1"/>
</dbReference>
<evidence type="ECO:0000256" key="3">
    <source>
        <dbReference type="PIRSR" id="PIRSR613078-2"/>
    </source>
</evidence>
<keyword evidence="1" id="KW-0324">Glycolysis</keyword>
<dbReference type="RefSeq" id="XP_004359112.1">
    <property type="nucleotide sequence ID" value="XM_004359055.1"/>
</dbReference>
<dbReference type="SUPFAM" id="SSF53254">
    <property type="entry name" value="Phosphoglycerate mutase-like"/>
    <property type="match status" value="1"/>
</dbReference>
<evidence type="ECO:0000256" key="2">
    <source>
        <dbReference type="ARBA" id="ARBA00023235"/>
    </source>
</evidence>
<dbReference type="PANTHER" id="PTHR48100:SF1">
    <property type="entry name" value="HISTIDINE PHOSPHATASE FAMILY PROTEIN-RELATED"/>
    <property type="match status" value="1"/>
</dbReference>
<keyword evidence="2" id="KW-0413">Isomerase</keyword>
<dbReference type="KEGG" id="dfa:DFA_01141"/>
<evidence type="ECO:0000313" key="5">
    <source>
        <dbReference type="Proteomes" id="UP000007797"/>
    </source>
</evidence>
<dbReference type="Gene3D" id="3.40.50.1240">
    <property type="entry name" value="Phosphoglycerate mutase-like"/>
    <property type="match status" value="1"/>
</dbReference>
<dbReference type="GeneID" id="14873480"/>
<dbReference type="SMART" id="SM00855">
    <property type="entry name" value="PGAM"/>
    <property type="match status" value="1"/>
</dbReference>
<protein>
    <submittedName>
        <fullName evidence="4">Phosphoglycerate/bisphosphoglycerate mutase family protein</fullName>
    </submittedName>
</protein>
<feature type="binding site" evidence="3">
    <location>
        <position position="73"/>
    </location>
    <ligand>
        <name>substrate</name>
    </ligand>
</feature>
<dbReference type="GO" id="GO:0005737">
    <property type="term" value="C:cytoplasm"/>
    <property type="evidence" value="ECO:0007669"/>
    <property type="project" value="TreeGrafter"/>
</dbReference>
<name>F4PQZ7_CACFS</name>
<evidence type="ECO:0000256" key="1">
    <source>
        <dbReference type="ARBA" id="ARBA00023152"/>
    </source>
</evidence>